<dbReference type="EMBL" id="BMFT01000001">
    <property type="protein sequence ID" value="GGH19059.1"/>
    <property type="molecule type" value="Genomic_DNA"/>
</dbReference>
<dbReference type="Pfam" id="PF00106">
    <property type="entry name" value="adh_short"/>
    <property type="match status" value="1"/>
</dbReference>
<dbReference type="PANTHER" id="PTHR43157:SF31">
    <property type="entry name" value="PHOSPHATIDYLINOSITOL-GLYCAN BIOSYNTHESIS CLASS F PROTEIN"/>
    <property type="match status" value="1"/>
</dbReference>
<name>A0ABQ1YBV0_9BACL</name>
<reference evidence="3" key="1">
    <citation type="journal article" date="2019" name="Int. J. Syst. Evol. Microbiol.">
        <title>The Global Catalogue of Microorganisms (GCM) 10K type strain sequencing project: providing services to taxonomists for standard genome sequencing and annotation.</title>
        <authorList>
            <consortium name="The Broad Institute Genomics Platform"/>
            <consortium name="The Broad Institute Genome Sequencing Center for Infectious Disease"/>
            <person name="Wu L."/>
            <person name="Ma J."/>
        </authorList>
    </citation>
    <scope>NUCLEOTIDE SEQUENCE [LARGE SCALE GENOMIC DNA]</scope>
    <source>
        <strain evidence="3">CGMCC 1.12769</strain>
    </source>
</reference>
<dbReference type="SUPFAM" id="SSF51735">
    <property type="entry name" value="NAD(P)-binding Rossmann-fold domains"/>
    <property type="match status" value="1"/>
</dbReference>
<sequence length="315" mass="35721">MEGQIVIITGANSGIGKAAALKFATEGYRVIMACRNMDISRVVQQEIIQKSNNTNVDLLQLDVSSFESIRSFCAAFKEKYPRLDILIHNAAYLNHGEKQYKLSPDHIELTFATNTFGPLLMTNLLVDHLQKSQDPRVLHACTTNIKHFFDPKRKIDFDNLRGELRDSRPFSVYKMYGDSKMALLMLTFKMAEELRSQGIQVNALQINRVKLSEETIQKMSPLWRVLAKLQNLSNPLPSGMADTYFHICTSDAFKNVTGQLINHKREIVQSSTSEKGIVQLRNLFGSASYPSYATDVDNVEQIWRICTALMKSYLS</sequence>
<keyword evidence="3" id="KW-1185">Reference proteome</keyword>
<gene>
    <name evidence="2" type="ORF">GCM10008013_15480</name>
</gene>
<dbReference type="InterPro" id="IPR036291">
    <property type="entry name" value="NAD(P)-bd_dom_sf"/>
</dbReference>
<organism evidence="2 3">
    <name type="scientific">Paenibacillus segetis</name>
    <dbReference type="NCBI Taxonomy" id="1325360"/>
    <lineage>
        <taxon>Bacteria</taxon>
        <taxon>Bacillati</taxon>
        <taxon>Bacillota</taxon>
        <taxon>Bacilli</taxon>
        <taxon>Bacillales</taxon>
        <taxon>Paenibacillaceae</taxon>
        <taxon>Paenibacillus</taxon>
    </lineage>
</organism>
<evidence type="ECO:0000313" key="3">
    <source>
        <dbReference type="Proteomes" id="UP000659344"/>
    </source>
</evidence>
<protein>
    <submittedName>
        <fullName evidence="2">Short-chain dehydrogenase</fullName>
    </submittedName>
</protein>
<dbReference type="InterPro" id="IPR002347">
    <property type="entry name" value="SDR_fam"/>
</dbReference>
<evidence type="ECO:0000313" key="2">
    <source>
        <dbReference type="EMBL" id="GGH19059.1"/>
    </source>
</evidence>
<dbReference type="Gene3D" id="3.40.50.720">
    <property type="entry name" value="NAD(P)-binding Rossmann-like Domain"/>
    <property type="match status" value="1"/>
</dbReference>
<dbReference type="RefSeq" id="WP_188537391.1">
    <property type="nucleotide sequence ID" value="NZ_BMFT01000001.1"/>
</dbReference>
<keyword evidence="1" id="KW-0560">Oxidoreductase</keyword>
<accession>A0ABQ1YBV0</accession>
<dbReference type="PRINTS" id="PR00081">
    <property type="entry name" value="GDHRDH"/>
</dbReference>
<evidence type="ECO:0000256" key="1">
    <source>
        <dbReference type="ARBA" id="ARBA00023002"/>
    </source>
</evidence>
<proteinExistence type="predicted"/>
<comment type="caution">
    <text evidence="2">The sequence shown here is derived from an EMBL/GenBank/DDBJ whole genome shotgun (WGS) entry which is preliminary data.</text>
</comment>
<dbReference type="PANTHER" id="PTHR43157">
    <property type="entry name" value="PHOSPHATIDYLINOSITOL-GLYCAN BIOSYNTHESIS CLASS F PROTEIN-RELATED"/>
    <property type="match status" value="1"/>
</dbReference>
<dbReference type="Proteomes" id="UP000659344">
    <property type="component" value="Unassembled WGS sequence"/>
</dbReference>